<accession>K2H0R7</accession>
<evidence type="ECO:0000313" key="1">
    <source>
        <dbReference type="EMBL" id="EKE29415.1"/>
    </source>
</evidence>
<reference evidence="1" key="1">
    <citation type="journal article" date="2012" name="Science">
        <title>Fermentation, hydrogen, and sulfur metabolism in multiple uncultivated bacterial phyla.</title>
        <authorList>
            <person name="Wrighton K.C."/>
            <person name="Thomas B.C."/>
            <person name="Sharon I."/>
            <person name="Miller C.S."/>
            <person name="Castelle C.J."/>
            <person name="VerBerkmoes N.C."/>
            <person name="Wilkins M.J."/>
            <person name="Hettich R.L."/>
            <person name="Lipton M.S."/>
            <person name="Williams K.H."/>
            <person name="Long P.E."/>
            <person name="Banfield J.F."/>
        </authorList>
    </citation>
    <scope>NUCLEOTIDE SEQUENCE [LARGE SCALE GENOMIC DNA]</scope>
</reference>
<protein>
    <submittedName>
        <fullName evidence="1">Uncharacterized protein</fullName>
    </submittedName>
</protein>
<comment type="caution">
    <text evidence="1">The sequence shown here is derived from an EMBL/GenBank/DDBJ whole genome shotgun (WGS) entry which is preliminary data.</text>
</comment>
<sequence length="53" mass="6367">MIQQELISPETGNEKIIKELTFENLRDRIFKSKDRSELSEISSKWYSRIPERP</sequence>
<dbReference type="EMBL" id="AMFJ01000180">
    <property type="protein sequence ID" value="EKE29415.1"/>
    <property type="molecule type" value="Genomic_DNA"/>
</dbReference>
<gene>
    <name evidence="1" type="ORF">ACD_2C00180G0008</name>
</gene>
<name>K2H0R7_9BACT</name>
<dbReference type="AlphaFoldDB" id="K2H0R7"/>
<proteinExistence type="predicted"/>
<organism evidence="1">
    <name type="scientific">uncultured bacterium</name>
    <name type="common">gcode 4</name>
    <dbReference type="NCBI Taxonomy" id="1234023"/>
    <lineage>
        <taxon>Bacteria</taxon>
        <taxon>environmental samples</taxon>
    </lineage>
</organism>